<gene>
    <name evidence="2" type="ORF">FEI13_11525</name>
</gene>
<dbReference type="Gene3D" id="3.30.700.10">
    <property type="entry name" value="Glycoprotein, Type 4 Pilin"/>
    <property type="match status" value="1"/>
</dbReference>
<dbReference type="OrthoDB" id="5296638at2"/>
<accession>A0A5R8MFZ0</accession>
<evidence type="ECO:0000313" key="2">
    <source>
        <dbReference type="EMBL" id="TLF49595.1"/>
    </source>
</evidence>
<dbReference type="Proteomes" id="UP000306973">
    <property type="component" value="Unassembled WGS sequence"/>
</dbReference>
<keyword evidence="3" id="KW-1185">Reference proteome</keyword>
<evidence type="ECO:0008006" key="4">
    <source>
        <dbReference type="Google" id="ProtNLM"/>
    </source>
</evidence>
<dbReference type="EMBL" id="VBUI01000016">
    <property type="protein sequence ID" value="TLF49595.1"/>
    <property type="molecule type" value="Genomic_DNA"/>
</dbReference>
<dbReference type="InterPro" id="IPR031982">
    <property type="entry name" value="PilE-like"/>
</dbReference>
<name>A0A5R8MFZ0_9GAMM</name>
<sequence>MIAVAIIGILASIAIPSYQNYVRDARRADAQATLMEAASILERCYTANNNYGKCSGVGDVLANTDFYKFSGVPVEGATTYDLLAEPQGGQKEDSCGDISLDNAGKREPETCW</sequence>
<dbReference type="RefSeq" id="WP_138181688.1">
    <property type="nucleotide sequence ID" value="NZ_VBUI01000016.1"/>
</dbReference>
<dbReference type="AlphaFoldDB" id="A0A5R8MFZ0"/>
<feature type="compositionally biased region" description="Basic and acidic residues" evidence="1">
    <location>
        <begin position="103"/>
        <end position="112"/>
    </location>
</feature>
<protein>
    <recommendedName>
        <fullName evidence="4">Type IV pilin protein</fullName>
    </recommendedName>
</protein>
<evidence type="ECO:0000313" key="3">
    <source>
        <dbReference type="Proteomes" id="UP000306973"/>
    </source>
</evidence>
<reference evidence="2 3" key="1">
    <citation type="journal article" date="2007" name="Int. J. Syst. Evol. Microbiol.">
        <title>Halomonas saccharevitans sp. nov., Halomonas arcis sp. nov. and Halomonas subterranea sp. nov., halophilic bacteria isolated from hypersaline environments of China.</title>
        <authorList>
            <person name="Xu X.W."/>
            <person name="Wu Y.H."/>
            <person name="Zhou Z."/>
            <person name="Wang C.S."/>
            <person name="Zhou Y.G."/>
            <person name="Zhang H.B."/>
            <person name="Wang Y."/>
            <person name="Wu M."/>
        </authorList>
    </citation>
    <scope>NUCLEOTIDE SEQUENCE [LARGE SCALE GENOMIC DNA]</scope>
    <source>
        <strain evidence="2 3">TBZ3</strain>
    </source>
</reference>
<dbReference type="SUPFAM" id="SSF54523">
    <property type="entry name" value="Pili subunits"/>
    <property type="match status" value="1"/>
</dbReference>
<dbReference type="InterPro" id="IPR045584">
    <property type="entry name" value="Pilin-like"/>
</dbReference>
<proteinExistence type="predicted"/>
<dbReference type="Pfam" id="PF16732">
    <property type="entry name" value="ComP_DUS"/>
    <property type="match status" value="1"/>
</dbReference>
<comment type="caution">
    <text evidence="2">The sequence shown here is derived from an EMBL/GenBank/DDBJ whole genome shotgun (WGS) entry which is preliminary data.</text>
</comment>
<organism evidence="2 3">
    <name type="scientific">Halomonas urmiana</name>
    <dbReference type="NCBI Taxonomy" id="490901"/>
    <lineage>
        <taxon>Bacteria</taxon>
        <taxon>Pseudomonadati</taxon>
        <taxon>Pseudomonadota</taxon>
        <taxon>Gammaproteobacteria</taxon>
        <taxon>Oceanospirillales</taxon>
        <taxon>Halomonadaceae</taxon>
        <taxon>Halomonas</taxon>
    </lineage>
</organism>
<evidence type="ECO:0000256" key="1">
    <source>
        <dbReference type="SAM" id="MobiDB-lite"/>
    </source>
</evidence>
<feature type="region of interest" description="Disordered" evidence="1">
    <location>
        <begin position="86"/>
        <end position="112"/>
    </location>
</feature>
<dbReference type="GO" id="GO:0043683">
    <property type="term" value="P:type IV pilus assembly"/>
    <property type="evidence" value="ECO:0007669"/>
    <property type="project" value="InterPro"/>
</dbReference>